<dbReference type="RefSeq" id="WP_164888948.1">
    <property type="nucleotide sequence ID" value="NZ_SBLC01000072.1"/>
</dbReference>
<sequence>PRDRLHTDCNTPGENNLAMPLRERLKLSVPEDVMVAGFDDITSSRWHPYRLTTIRQPVEAMVDDALELLNLDDPEEALERGINRVHKVRLIWRSTITPPKYPK</sequence>
<feature type="non-terminal residue" evidence="5">
    <location>
        <position position="1"/>
    </location>
</feature>
<feature type="domain" description="Transcriptional regulator LacI/GalR-like sensor" evidence="4">
    <location>
        <begin position="24"/>
        <end position="95"/>
    </location>
</feature>
<evidence type="ECO:0000313" key="6">
    <source>
        <dbReference type="Proteomes" id="UP000287168"/>
    </source>
</evidence>
<dbReference type="InterPro" id="IPR046335">
    <property type="entry name" value="LacI/GalR-like_sensor"/>
</dbReference>
<keyword evidence="3" id="KW-0804">Transcription</keyword>
<gene>
    <name evidence="5" type="ORF">EP867_18480</name>
</gene>
<keyword evidence="6" id="KW-1185">Reference proteome</keyword>
<dbReference type="SUPFAM" id="SSF53822">
    <property type="entry name" value="Periplasmic binding protein-like I"/>
    <property type="match status" value="1"/>
</dbReference>
<name>A0A451GGI3_9RHOB</name>
<dbReference type="Gene3D" id="3.40.50.2300">
    <property type="match status" value="1"/>
</dbReference>
<evidence type="ECO:0000256" key="3">
    <source>
        <dbReference type="ARBA" id="ARBA00023163"/>
    </source>
</evidence>
<dbReference type="AlphaFoldDB" id="A0A451GGI3"/>
<evidence type="ECO:0000259" key="4">
    <source>
        <dbReference type="Pfam" id="PF13377"/>
    </source>
</evidence>
<dbReference type="EMBL" id="SBLC01000072">
    <property type="protein sequence ID" value="RWY35705.1"/>
    <property type="molecule type" value="Genomic_DNA"/>
</dbReference>
<evidence type="ECO:0000256" key="1">
    <source>
        <dbReference type="ARBA" id="ARBA00023015"/>
    </source>
</evidence>
<dbReference type="Proteomes" id="UP000287168">
    <property type="component" value="Unassembled WGS sequence"/>
</dbReference>
<protein>
    <recommendedName>
        <fullName evidence="4">Transcriptional regulator LacI/GalR-like sensor domain-containing protein</fullName>
    </recommendedName>
</protein>
<dbReference type="Pfam" id="PF13377">
    <property type="entry name" value="Peripla_BP_3"/>
    <property type="match status" value="1"/>
</dbReference>
<dbReference type="InterPro" id="IPR028082">
    <property type="entry name" value="Peripla_BP_I"/>
</dbReference>
<accession>A0A451GGI3</accession>
<organism evidence="5 6">
    <name type="scientific">Falsigemmobacter intermedius</name>
    <dbReference type="NCBI Taxonomy" id="1553448"/>
    <lineage>
        <taxon>Bacteria</taxon>
        <taxon>Pseudomonadati</taxon>
        <taxon>Pseudomonadota</taxon>
        <taxon>Alphaproteobacteria</taxon>
        <taxon>Rhodobacterales</taxon>
        <taxon>Paracoccaceae</taxon>
        <taxon>Falsigemmobacter</taxon>
    </lineage>
</organism>
<reference evidence="5 6" key="1">
    <citation type="journal article" date="2015" name="Int. J. Syst. Evol. Microbiol.">
        <title>Gemmobacter intermedius sp. nov., isolated from a white stork (Ciconia ciconia).</title>
        <authorList>
            <person name="Kampfer P."/>
            <person name="Jerzak L."/>
            <person name="Wilharm G."/>
            <person name="Golke J."/>
            <person name="Busse H.J."/>
            <person name="Glaeser S.P."/>
        </authorList>
    </citation>
    <scope>NUCLEOTIDE SEQUENCE [LARGE SCALE GENOMIC DNA]</scope>
    <source>
        <strain evidence="5 6">119/4</strain>
    </source>
</reference>
<dbReference type="GO" id="GO:0003677">
    <property type="term" value="F:DNA binding"/>
    <property type="evidence" value="ECO:0007669"/>
    <property type="project" value="UniProtKB-KW"/>
</dbReference>
<comment type="caution">
    <text evidence="5">The sequence shown here is derived from an EMBL/GenBank/DDBJ whole genome shotgun (WGS) entry which is preliminary data.</text>
</comment>
<keyword evidence="2" id="KW-0238">DNA-binding</keyword>
<proteinExistence type="predicted"/>
<keyword evidence="1" id="KW-0805">Transcription regulation</keyword>
<evidence type="ECO:0000256" key="2">
    <source>
        <dbReference type="ARBA" id="ARBA00023125"/>
    </source>
</evidence>
<evidence type="ECO:0000313" key="5">
    <source>
        <dbReference type="EMBL" id="RWY35705.1"/>
    </source>
</evidence>